<dbReference type="PIRSF" id="PIRSF000332">
    <property type="entry name" value="FMO"/>
    <property type="match status" value="1"/>
</dbReference>
<keyword evidence="6" id="KW-0503">Monooxygenase</keyword>
<name>A0A6A6NNG5_9PEZI</name>
<dbReference type="OrthoDB" id="2915840at2759"/>
<evidence type="ECO:0000256" key="4">
    <source>
        <dbReference type="ARBA" id="ARBA00022857"/>
    </source>
</evidence>
<keyword evidence="7" id="KW-1185">Reference proteome</keyword>
<dbReference type="GO" id="GO:0004499">
    <property type="term" value="F:N,N-dimethylaniline monooxygenase activity"/>
    <property type="evidence" value="ECO:0007669"/>
    <property type="project" value="InterPro"/>
</dbReference>
<protein>
    <submittedName>
        <fullName evidence="6">Putative dimethylaniline monooxygenase</fullName>
    </submittedName>
</protein>
<organism evidence="6 7">
    <name type="scientific">Lineolata rhizophorae</name>
    <dbReference type="NCBI Taxonomy" id="578093"/>
    <lineage>
        <taxon>Eukaryota</taxon>
        <taxon>Fungi</taxon>
        <taxon>Dikarya</taxon>
        <taxon>Ascomycota</taxon>
        <taxon>Pezizomycotina</taxon>
        <taxon>Dothideomycetes</taxon>
        <taxon>Dothideomycetes incertae sedis</taxon>
        <taxon>Lineolatales</taxon>
        <taxon>Lineolataceae</taxon>
        <taxon>Lineolata</taxon>
    </lineage>
</organism>
<evidence type="ECO:0000313" key="7">
    <source>
        <dbReference type="Proteomes" id="UP000799766"/>
    </source>
</evidence>
<reference evidence="6" key="1">
    <citation type="journal article" date="2020" name="Stud. Mycol.">
        <title>101 Dothideomycetes genomes: a test case for predicting lifestyles and emergence of pathogens.</title>
        <authorList>
            <person name="Haridas S."/>
            <person name="Albert R."/>
            <person name="Binder M."/>
            <person name="Bloem J."/>
            <person name="Labutti K."/>
            <person name="Salamov A."/>
            <person name="Andreopoulos B."/>
            <person name="Baker S."/>
            <person name="Barry K."/>
            <person name="Bills G."/>
            <person name="Bluhm B."/>
            <person name="Cannon C."/>
            <person name="Castanera R."/>
            <person name="Culley D."/>
            <person name="Daum C."/>
            <person name="Ezra D."/>
            <person name="Gonzalez J."/>
            <person name="Henrissat B."/>
            <person name="Kuo A."/>
            <person name="Liang C."/>
            <person name="Lipzen A."/>
            <person name="Lutzoni F."/>
            <person name="Magnuson J."/>
            <person name="Mondo S."/>
            <person name="Nolan M."/>
            <person name="Ohm R."/>
            <person name="Pangilinan J."/>
            <person name="Park H.-J."/>
            <person name="Ramirez L."/>
            <person name="Alfaro M."/>
            <person name="Sun H."/>
            <person name="Tritt A."/>
            <person name="Yoshinaga Y."/>
            <person name="Zwiers L.-H."/>
            <person name="Turgeon B."/>
            <person name="Goodwin S."/>
            <person name="Spatafora J."/>
            <person name="Crous P."/>
            <person name="Grigoriev I."/>
        </authorList>
    </citation>
    <scope>NUCLEOTIDE SEQUENCE</scope>
    <source>
        <strain evidence="6">ATCC 16933</strain>
    </source>
</reference>
<dbReference type="EMBL" id="MU001698">
    <property type="protein sequence ID" value="KAF2453310.1"/>
    <property type="molecule type" value="Genomic_DNA"/>
</dbReference>
<keyword evidence="5" id="KW-0560">Oxidoreductase</keyword>
<accession>A0A6A6NNG5</accession>
<dbReference type="Pfam" id="PF00743">
    <property type="entry name" value="FMO-like"/>
    <property type="match status" value="1"/>
</dbReference>
<evidence type="ECO:0000256" key="1">
    <source>
        <dbReference type="ARBA" id="ARBA00009183"/>
    </source>
</evidence>
<evidence type="ECO:0000256" key="2">
    <source>
        <dbReference type="ARBA" id="ARBA00022630"/>
    </source>
</evidence>
<keyword evidence="2" id="KW-0285">Flavoprotein</keyword>
<evidence type="ECO:0000256" key="5">
    <source>
        <dbReference type="ARBA" id="ARBA00023002"/>
    </source>
</evidence>
<keyword evidence="3" id="KW-0274">FAD</keyword>
<dbReference type="GO" id="GO:0050661">
    <property type="term" value="F:NADP binding"/>
    <property type="evidence" value="ECO:0007669"/>
    <property type="project" value="InterPro"/>
</dbReference>
<comment type="similarity">
    <text evidence="1">Belongs to the FMO family.</text>
</comment>
<sequence length="573" mass="64552">MVNGMSSTDLIVIGAGLYGVQAARTYLEIHPNDNVIIFEKSHALGGVWSPERVYGAFWTQTPVGMAEFSDQPLKSVPKEKQYYGYFPASYVTEYLVDYVDRHSFAGTSLSSRIVFGAAVVNLRKEDADWIVSVQRDGHDQTWSSPKVIDATGATSIPNIPVLPGRSQFRALTIHHKEFGRSEILRNDKYKKIAVLGGAKSAADLSYAAAKAGKSVVWIIRKSGAGPAAFAPAKGGGLYKNSNESLYNRLVPNFLASYFAQENRLTRFLHNTNIGAKIFHLVWENIHRRAMRAANYDRSDGKSNGFHKLKPDTSIFWQNDSTGINQRPDFFDTIANNVHVFREDIERLSTDAIILADGTELDTDALIYATGWKQSHPYIDDTLASDLGLPVSLEWDSRPNSTQRWDKLDKEAESTILQRFPVLAEPPTVYPWRQTTTPYRLHRTILPIHDHSIAFIGRVMMGNHFRNAEAQSLWAVAALDGALELPSTEDMERDVAKTVSWCRKRYLSRGELGNWFYWDLIPYTDMLLEDLHLRSHRKSGLKDLLAPCVAKDLRGLIDEYKVKRHISQEVSGMD</sequence>
<keyword evidence="4" id="KW-0521">NADP</keyword>
<evidence type="ECO:0000256" key="3">
    <source>
        <dbReference type="ARBA" id="ARBA00022827"/>
    </source>
</evidence>
<dbReference type="Gene3D" id="3.50.50.60">
    <property type="entry name" value="FAD/NAD(P)-binding domain"/>
    <property type="match status" value="2"/>
</dbReference>
<gene>
    <name evidence="6" type="ORF">BDY21DRAFT_128622</name>
</gene>
<dbReference type="InterPro" id="IPR036188">
    <property type="entry name" value="FAD/NAD-bd_sf"/>
</dbReference>
<dbReference type="GO" id="GO:0050660">
    <property type="term" value="F:flavin adenine dinucleotide binding"/>
    <property type="evidence" value="ECO:0007669"/>
    <property type="project" value="InterPro"/>
</dbReference>
<dbReference type="AlphaFoldDB" id="A0A6A6NNG5"/>
<dbReference type="PANTHER" id="PTHR23023">
    <property type="entry name" value="DIMETHYLANILINE MONOOXYGENASE"/>
    <property type="match status" value="1"/>
</dbReference>
<dbReference type="InterPro" id="IPR020946">
    <property type="entry name" value="Flavin_mOase-like"/>
</dbReference>
<dbReference type="InterPro" id="IPR000960">
    <property type="entry name" value="Flavin_mOase"/>
</dbReference>
<proteinExistence type="inferred from homology"/>
<dbReference type="Proteomes" id="UP000799766">
    <property type="component" value="Unassembled WGS sequence"/>
</dbReference>
<evidence type="ECO:0000313" key="6">
    <source>
        <dbReference type="EMBL" id="KAF2453310.1"/>
    </source>
</evidence>
<dbReference type="SUPFAM" id="SSF51905">
    <property type="entry name" value="FAD/NAD(P)-binding domain"/>
    <property type="match status" value="2"/>
</dbReference>
<dbReference type="InterPro" id="IPR050346">
    <property type="entry name" value="FMO-like"/>
</dbReference>